<dbReference type="Gene3D" id="1.10.443.10">
    <property type="entry name" value="Intergrase catalytic core"/>
    <property type="match status" value="1"/>
</dbReference>
<dbReference type="AlphaFoldDB" id="I0Q0Z4"/>
<dbReference type="Pfam" id="PF00589">
    <property type="entry name" value="Phage_integrase"/>
    <property type="match status" value="1"/>
</dbReference>
<dbReference type="PROSITE" id="PS51898">
    <property type="entry name" value="TYR_RECOMBINASE"/>
    <property type="match status" value="1"/>
</dbReference>
<evidence type="ECO:0000259" key="4">
    <source>
        <dbReference type="PROSITE" id="PS51898"/>
    </source>
</evidence>
<dbReference type="GO" id="GO:0003677">
    <property type="term" value="F:DNA binding"/>
    <property type="evidence" value="ECO:0007669"/>
    <property type="project" value="UniProtKB-KW"/>
</dbReference>
<keyword evidence="3" id="KW-0233">DNA recombination</keyword>
<dbReference type="GO" id="GO:0015074">
    <property type="term" value="P:DNA integration"/>
    <property type="evidence" value="ECO:0007669"/>
    <property type="project" value="InterPro"/>
</dbReference>
<dbReference type="InterPro" id="IPR013762">
    <property type="entry name" value="Integrase-like_cat_sf"/>
</dbReference>
<dbReference type="Gene3D" id="1.10.150.130">
    <property type="match status" value="1"/>
</dbReference>
<evidence type="ECO:0000256" key="3">
    <source>
        <dbReference type="ARBA" id="ARBA00023172"/>
    </source>
</evidence>
<dbReference type="InterPro" id="IPR010998">
    <property type="entry name" value="Integrase_recombinase_N"/>
</dbReference>
<gene>
    <name evidence="5" type="ORF">HMPREF1115_0746</name>
</gene>
<dbReference type="InterPro" id="IPR050090">
    <property type="entry name" value="Tyrosine_recombinase_XerCD"/>
</dbReference>
<dbReference type="Proteomes" id="UP000004548">
    <property type="component" value="Unassembled WGS sequence"/>
</dbReference>
<dbReference type="PATRIC" id="fig|1095741.3.peg.1513"/>
<dbReference type="EMBL" id="AJKQ01000026">
    <property type="protein sequence ID" value="EIC74946.1"/>
    <property type="molecule type" value="Genomic_DNA"/>
</dbReference>
<protein>
    <submittedName>
        <fullName evidence="5">Site-specific recombinase, phage integrase family</fullName>
    </submittedName>
</protein>
<evidence type="ECO:0000313" key="6">
    <source>
        <dbReference type="Proteomes" id="UP000004548"/>
    </source>
</evidence>
<dbReference type="GO" id="GO:0006310">
    <property type="term" value="P:DNA recombination"/>
    <property type="evidence" value="ECO:0007669"/>
    <property type="project" value="UniProtKB-KW"/>
</dbReference>
<sequence length="388" mass="45228">MIAIQKGVIVASYRQRGKSKLWDYRIFDKKGKVVATDSGFKTKREAMIEAQEKEKKLFQSNYTARFDSKATLYELWQDWYNLVILPSEKAKATKEGYYARGQSLEKIFSDIPAMSLNHQEYQSRLNEFGEKVTKDHLRRINADIRSAIKFSQRSGLQITDITEDVKIFGLEAGNVEDKYIHSISEYKDLLSHLQGKFNYRESVIPYLLYFLFKTGFRVGEAMAVCWSDIDFDNKTIKTYRRFVGDRQEFVPPKTKTSIREIPIDDDLMAVLKALQVEQDKILFDREELKKHDLVFYDRRYKIPTNSGLNKSLRVCLSELGIGNQEMTATAGRHTYGSYLLAKGIDIWVVARLLGHKDIQQIIKTYGHVLQEVIDKEYELIRQFMLDKE</sequence>
<comment type="caution">
    <text evidence="5">The sequence shown here is derived from an EMBL/GenBank/DDBJ whole genome shotgun (WGS) entry which is preliminary data.</text>
</comment>
<reference evidence="5 6" key="1">
    <citation type="submission" date="2012-03" db="EMBL/GenBank/DDBJ databases">
        <authorList>
            <person name="Durkin A.S."/>
            <person name="McCorrison J."/>
            <person name="Torralba M."/>
            <person name="Gillis M."/>
            <person name="Methe B."/>
            <person name="Sutton G."/>
            <person name="Nelson K.E."/>
        </authorList>
    </citation>
    <scope>NUCLEOTIDE SEQUENCE [LARGE SCALE GENOMIC DNA]</scope>
    <source>
        <strain evidence="5 6">SK610</strain>
    </source>
</reference>
<evidence type="ECO:0000313" key="5">
    <source>
        <dbReference type="EMBL" id="EIC74946.1"/>
    </source>
</evidence>
<proteinExistence type="inferred from homology"/>
<accession>I0Q0Z4</accession>
<evidence type="ECO:0000256" key="2">
    <source>
        <dbReference type="ARBA" id="ARBA00023125"/>
    </source>
</evidence>
<dbReference type="InterPro" id="IPR011010">
    <property type="entry name" value="DNA_brk_join_enz"/>
</dbReference>
<dbReference type="PANTHER" id="PTHR30349:SF64">
    <property type="entry name" value="PROPHAGE INTEGRASE INTD-RELATED"/>
    <property type="match status" value="1"/>
</dbReference>
<organism evidence="5 6">
    <name type="scientific">Streptococcus oralis SK610</name>
    <dbReference type="NCBI Taxonomy" id="1095741"/>
    <lineage>
        <taxon>Bacteria</taxon>
        <taxon>Bacillati</taxon>
        <taxon>Bacillota</taxon>
        <taxon>Bacilli</taxon>
        <taxon>Lactobacillales</taxon>
        <taxon>Streptococcaceae</taxon>
        <taxon>Streptococcus</taxon>
    </lineage>
</organism>
<comment type="similarity">
    <text evidence="1">Belongs to the 'phage' integrase family.</text>
</comment>
<evidence type="ECO:0000256" key="1">
    <source>
        <dbReference type="ARBA" id="ARBA00008857"/>
    </source>
</evidence>
<feature type="domain" description="Tyr recombinase" evidence="4">
    <location>
        <begin position="175"/>
        <end position="378"/>
    </location>
</feature>
<dbReference type="PANTHER" id="PTHR30349">
    <property type="entry name" value="PHAGE INTEGRASE-RELATED"/>
    <property type="match status" value="1"/>
</dbReference>
<dbReference type="InterPro" id="IPR002104">
    <property type="entry name" value="Integrase_catalytic"/>
</dbReference>
<keyword evidence="2" id="KW-0238">DNA-binding</keyword>
<dbReference type="CDD" id="cd01189">
    <property type="entry name" value="INT_ICEBs1_C_like"/>
    <property type="match status" value="1"/>
</dbReference>
<name>I0Q0Z4_STROR</name>
<dbReference type="SUPFAM" id="SSF56349">
    <property type="entry name" value="DNA breaking-rejoining enzymes"/>
    <property type="match status" value="1"/>
</dbReference>